<dbReference type="GO" id="GO:0006631">
    <property type="term" value="P:fatty acid metabolic process"/>
    <property type="evidence" value="ECO:0007669"/>
    <property type="project" value="TreeGrafter"/>
</dbReference>
<feature type="domain" description="AMP-dependent synthetase/ligase" evidence="4">
    <location>
        <begin position="9"/>
        <end position="86"/>
    </location>
</feature>
<dbReference type="PANTHER" id="PTHR43201">
    <property type="entry name" value="ACYL-COA SYNTHETASE"/>
    <property type="match status" value="1"/>
</dbReference>
<feature type="compositionally biased region" description="Pro residues" evidence="3">
    <location>
        <begin position="322"/>
        <end position="334"/>
    </location>
</feature>
<dbReference type="AlphaFoldDB" id="A0A8J6CGJ1"/>
<dbReference type="InterPro" id="IPR000873">
    <property type="entry name" value="AMP-dep_synth/lig_dom"/>
</dbReference>
<reference evidence="5" key="1">
    <citation type="submission" date="2021-05" db="EMBL/GenBank/DDBJ databases">
        <title>The genome of the haptophyte Pavlova lutheri (Diacronema luteri, Pavlovales) - a model for lipid biosynthesis in eukaryotic algae.</title>
        <authorList>
            <person name="Hulatt C.J."/>
            <person name="Posewitz M.C."/>
        </authorList>
    </citation>
    <scope>NUCLEOTIDE SEQUENCE</scope>
    <source>
        <strain evidence="5">NIVA-4/92</strain>
    </source>
</reference>
<dbReference type="OMA" id="GAHEPIA"/>
<feature type="region of interest" description="Disordered" evidence="3">
    <location>
        <begin position="310"/>
        <end position="334"/>
    </location>
</feature>
<gene>
    <name evidence="5" type="ORF">KFE25_008142</name>
</gene>
<evidence type="ECO:0000313" key="5">
    <source>
        <dbReference type="EMBL" id="KAG8466763.1"/>
    </source>
</evidence>
<dbReference type="Gene3D" id="3.40.50.980">
    <property type="match status" value="2"/>
</dbReference>
<comment type="similarity">
    <text evidence="1">Belongs to the ATP-dependent AMP-binding enzyme family.</text>
</comment>
<comment type="caution">
    <text evidence="5">The sequence shown here is derived from an EMBL/GenBank/DDBJ whole genome shotgun (WGS) entry which is preliminary data.</text>
</comment>
<accession>A0A8J6CGJ1</accession>
<sequence length="334" mass="33337">MLRTIACALDRAAQRAPRAPALLVPEQGVALTYGELSRATRAFALGLRAWGVRPADVVAVDLPNTSECLLLQLAASRVGAAVATVKGPEELSKLASSVAATGGRLSATIAATPDSFLAGAGAALPLGSVTAGRALDELIRGQPDGEAAEPSAPADARADVALAYWAALTPLTQADALAQGSAFAAGLALRPDDRVCVAVTLCHAFGIASACTGAMLSGAAIVLPAVGGIRGCGVPEERAAVTLRVLAAQRCSVLVADTHTLKALGSPALVRAREPLDLSALRTGACKVGSGADFLDADVEFAGVPLRTVGKRAPPAGGPAAEAPPTPPSPLHPA</sequence>
<keyword evidence="2" id="KW-0436">Ligase</keyword>
<name>A0A8J6CGJ1_DIALT</name>
<organism evidence="5 6">
    <name type="scientific">Diacronema lutheri</name>
    <name type="common">Unicellular marine alga</name>
    <name type="synonym">Monochrysis lutheri</name>
    <dbReference type="NCBI Taxonomy" id="2081491"/>
    <lineage>
        <taxon>Eukaryota</taxon>
        <taxon>Haptista</taxon>
        <taxon>Haptophyta</taxon>
        <taxon>Pavlovophyceae</taxon>
        <taxon>Pavlovales</taxon>
        <taxon>Pavlovaceae</taxon>
        <taxon>Diacronema</taxon>
    </lineage>
</organism>
<evidence type="ECO:0000256" key="1">
    <source>
        <dbReference type="ARBA" id="ARBA00006432"/>
    </source>
</evidence>
<dbReference type="EMBL" id="JAGTXO010000007">
    <property type="protein sequence ID" value="KAG8466763.1"/>
    <property type="molecule type" value="Genomic_DNA"/>
</dbReference>
<dbReference type="Proteomes" id="UP000751190">
    <property type="component" value="Unassembled WGS sequence"/>
</dbReference>
<evidence type="ECO:0000256" key="2">
    <source>
        <dbReference type="ARBA" id="ARBA00022598"/>
    </source>
</evidence>
<dbReference type="PANTHER" id="PTHR43201:SF5">
    <property type="entry name" value="MEDIUM-CHAIN ACYL-COA LIGASE ACSF2, MITOCHONDRIAL"/>
    <property type="match status" value="1"/>
</dbReference>
<proteinExistence type="inferred from homology"/>
<dbReference type="OrthoDB" id="10253115at2759"/>
<keyword evidence="6" id="KW-1185">Reference proteome</keyword>
<dbReference type="SUPFAM" id="SSF56801">
    <property type="entry name" value="Acetyl-CoA synthetase-like"/>
    <property type="match status" value="1"/>
</dbReference>
<evidence type="ECO:0000259" key="4">
    <source>
        <dbReference type="Pfam" id="PF00501"/>
    </source>
</evidence>
<evidence type="ECO:0000256" key="3">
    <source>
        <dbReference type="SAM" id="MobiDB-lite"/>
    </source>
</evidence>
<evidence type="ECO:0000313" key="6">
    <source>
        <dbReference type="Proteomes" id="UP000751190"/>
    </source>
</evidence>
<dbReference type="Pfam" id="PF00501">
    <property type="entry name" value="AMP-binding"/>
    <property type="match status" value="1"/>
</dbReference>
<dbReference type="GO" id="GO:0031956">
    <property type="term" value="F:medium-chain fatty acid-CoA ligase activity"/>
    <property type="evidence" value="ECO:0007669"/>
    <property type="project" value="TreeGrafter"/>
</dbReference>
<protein>
    <recommendedName>
        <fullName evidence="4">AMP-dependent synthetase/ligase domain-containing protein</fullName>
    </recommendedName>
</protein>